<dbReference type="InterPro" id="IPR037522">
    <property type="entry name" value="HD_GYP_dom"/>
</dbReference>
<dbReference type="PROSITE" id="PS51832">
    <property type="entry name" value="HD_GYP"/>
    <property type="match status" value="1"/>
</dbReference>
<dbReference type="InterPro" id="IPR001789">
    <property type="entry name" value="Sig_transdc_resp-reg_receiver"/>
</dbReference>
<dbReference type="Proteomes" id="UP001447842">
    <property type="component" value="Chromosome"/>
</dbReference>
<dbReference type="PANTHER" id="PTHR45228">
    <property type="entry name" value="CYCLIC DI-GMP PHOSPHODIESTERASE TM_0186-RELATED"/>
    <property type="match status" value="1"/>
</dbReference>
<evidence type="ECO:0000259" key="3">
    <source>
        <dbReference type="PROSITE" id="PS51832"/>
    </source>
</evidence>
<dbReference type="SUPFAM" id="SSF109604">
    <property type="entry name" value="HD-domain/PDEase-like"/>
    <property type="match status" value="1"/>
</dbReference>
<dbReference type="Pfam" id="PF13487">
    <property type="entry name" value="HD_5"/>
    <property type="match status" value="1"/>
</dbReference>
<evidence type="ECO:0000313" key="4">
    <source>
        <dbReference type="EMBL" id="XAU14605.1"/>
    </source>
</evidence>
<evidence type="ECO:0000256" key="1">
    <source>
        <dbReference type="PROSITE-ProRule" id="PRU00169"/>
    </source>
</evidence>
<sequence length="329" mass="36856">MKIFPAKILVVDESPKHIVTVRELFAKEGCSVLGAENEDAAMAIAGALNIDLILLDATAKNIDGYGICKRLKSEAKTQEIPVIFTGMIPGAQEIKRSFEAGGADCIVKPFNSSELYARVRTHLELRKHRERHADETEEDLIYTLAYVGELRSQDKGHLKRVAGYSALLGELYGLRPEAVEMLKRASAMHDIGNVIVPERILNKPLPLEAKEREAVQHHTQWGAHILSRTDRPVLRAAAIIAAQHHEKFDGSGYPKGLKGEEIHIFGRIVALADVFDVLLSKRSYKEEWQVNKALAYLTEESGKHFDPKLVELFVDNLWQFLDIRQKHGA</sequence>
<feature type="modified residue" description="4-aspartylphosphate" evidence="1">
    <location>
        <position position="56"/>
    </location>
</feature>
<dbReference type="SMART" id="SM00448">
    <property type="entry name" value="REC"/>
    <property type="match status" value="1"/>
</dbReference>
<keyword evidence="5" id="KW-1185">Reference proteome</keyword>
<dbReference type="PROSITE" id="PS50110">
    <property type="entry name" value="RESPONSE_REGULATORY"/>
    <property type="match status" value="1"/>
</dbReference>
<dbReference type="InterPro" id="IPR011006">
    <property type="entry name" value="CheY-like_superfamily"/>
</dbReference>
<dbReference type="InterPro" id="IPR003607">
    <property type="entry name" value="HD/PDEase_dom"/>
</dbReference>
<proteinExistence type="predicted"/>
<dbReference type="Pfam" id="PF00072">
    <property type="entry name" value="Response_reg"/>
    <property type="match status" value="1"/>
</dbReference>
<dbReference type="RefSeq" id="WP_345972291.1">
    <property type="nucleotide sequence ID" value="NZ_CP147920.1"/>
</dbReference>
<gene>
    <name evidence="4" type="ORF">WCY31_10165</name>
</gene>
<dbReference type="Gene3D" id="1.10.3210.10">
    <property type="entry name" value="Hypothetical protein af1432"/>
    <property type="match status" value="1"/>
</dbReference>
<dbReference type="Gene3D" id="3.40.50.2300">
    <property type="match status" value="1"/>
</dbReference>
<feature type="domain" description="Response regulatory" evidence="2">
    <location>
        <begin position="7"/>
        <end position="123"/>
    </location>
</feature>
<dbReference type="SMART" id="SM00471">
    <property type="entry name" value="HDc"/>
    <property type="match status" value="1"/>
</dbReference>
<accession>A0ABZ3HA50</accession>
<feature type="domain" description="HD-GYP" evidence="3">
    <location>
        <begin position="133"/>
        <end position="329"/>
    </location>
</feature>
<dbReference type="InterPro" id="IPR052020">
    <property type="entry name" value="Cyclic_di-GMP/3'3'-cGAMP_PDE"/>
</dbReference>
<protein>
    <submittedName>
        <fullName evidence="4">HD domain-containing phosphohydrolase</fullName>
    </submittedName>
</protein>
<organism evidence="4 5">
    <name type="scientific">Sulfurimonas diazotrophicus</name>
    <dbReference type="NCBI Taxonomy" id="3131939"/>
    <lineage>
        <taxon>Bacteria</taxon>
        <taxon>Pseudomonadati</taxon>
        <taxon>Campylobacterota</taxon>
        <taxon>Epsilonproteobacteria</taxon>
        <taxon>Campylobacterales</taxon>
        <taxon>Sulfurimonadaceae</taxon>
        <taxon>Sulfurimonas</taxon>
    </lineage>
</organism>
<dbReference type="EMBL" id="CP147920">
    <property type="protein sequence ID" value="XAU14605.1"/>
    <property type="molecule type" value="Genomic_DNA"/>
</dbReference>
<name>A0ABZ3HA50_9BACT</name>
<keyword evidence="1" id="KW-0597">Phosphoprotein</keyword>
<dbReference type="CDD" id="cd00077">
    <property type="entry name" value="HDc"/>
    <property type="match status" value="1"/>
</dbReference>
<reference evidence="4 5" key="1">
    <citation type="submission" date="2024-03" db="EMBL/GenBank/DDBJ databases">
        <title>Sulfurimonas sp. HSL3-1.</title>
        <authorList>
            <person name="Wang S."/>
        </authorList>
    </citation>
    <scope>NUCLEOTIDE SEQUENCE [LARGE SCALE GENOMIC DNA]</scope>
    <source>
        <strain evidence="4 5">HSL3-1</strain>
    </source>
</reference>
<evidence type="ECO:0000259" key="2">
    <source>
        <dbReference type="PROSITE" id="PS50110"/>
    </source>
</evidence>
<dbReference type="SUPFAM" id="SSF52172">
    <property type="entry name" value="CheY-like"/>
    <property type="match status" value="1"/>
</dbReference>
<evidence type="ECO:0000313" key="5">
    <source>
        <dbReference type="Proteomes" id="UP001447842"/>
    </source>
</evidence>
<dbReference type="PANTHER" id="PTHR45228:SF9">
    <property type="entry name" value="3'3'-CGAMP-SPECIFIC PHOSPHODIESTERASE 2"/>
    <property type="match status" value="1"/>
</dbReference>